<protein>
    <submittedName>
        <fullName evidence="1">Uncharacterized protein</fullName>
    </submittedName>
</protein>
<accession>A0A8E8U1S2</accession>
<organism evidence="1">
    <name type="scientific">Oedogonium capilliforme</name>
    <dbReference type="NCBI Taxonomy" id="2831087"/>
    <lineage>
        <taxon>Eukaryota</taxon>
        <taxon>Viridiplantae</taxon>
        <taxon>Chlorophyta</taxon>
        <taxon>core chlorophytes</taxon>
        <taxon>Chlorophyceae</taxon>
        <taxon>OCC clade</taxon>
        <taxon>Oedogoniales</taxon>
        <taxon>Oedogoniaceae</taxon>
        <taxon>Oedogonium</taxon>
    </lineage>
</organism>
<reference evidence="1" key="1">
    <citation type="submission" date="2020-11" db="EMBL/GenBank/DDBJ databases">
        <authorList>
            <person name="Qian X."/>
        </authorList>
    </citation>
    <scope>NUCLEOTIDE SEQUENCE</scope>
    <source>
        <strain evidence="1">269-2_chl</strain>
    </source>
</reference>
<gene>
    <name evidence="1" type="primary">orf212</name>
</gene>
<proteinExistence type="predicted"/>
<name>A0A8E8U1S2_9CHLO</name>
<geneLocation type="plastid" evidence="1"/>
<dbReference type="AlphaFoldDB" id="A0A8E8U1S2"/>
<evidence type="ECO:0000313" key="1">
    <source>
        <dbReference type="EMBL" id="QWE36193.1"/>
    </source>
</evidence>
<dbReference type="EMBL" id="MW250874">
    <property type="protein sequence ID" value="QWE36188.1"/>
    <property type="molecule type" value="Genomic_DNA"/>
</dbReference>
<sequence>MDVWWCSFKVNEAPDLLKVYSKNVTRSMSEDVSELVALKIVGESYFKWNLTTSYYPTVVFIFKEVSKDLVGIYRRVQIKLRYFKESNEVNSNDVSSLRKQCNDLKNLEYMYGQVRVNFVPPNKVGKTNLFVQDKETAIYLLAILCQIAGVEFNEGCLSLTEGRKKSFITRRTIPLDNYEPVLDSYQTIFKVRLYRVVLLINGLPQPIIIFRNY</sequence>
<keyword evidence="1" id="KW-0934">Plastid</keyword>
<dbReference type="EMBL" id="MW250874">
    <property type="protein sequence ID" value="QWE36193.1"/>
    <property type="molecule type" value="Genomic_DNA"/>
</dbReference>